<keyword evidence="14" id="KW-1185">Reference proteome</keyword>
<dbReference type="InterPro" id="IPR039859">
    <property type="entry name" value="PFA4/ZDH16/20/ERF2-like"/>
</dbReference>
<keyword evidence="2 10" id="KW-0808">Transferase</keyword>
<feature type="compositionally biased region" description="Polar residues" evidence="11">
    <location>
        <begin position="538"/>
        <end position="548"/>
    </location>
</feature>
<dbReference type="GO" id="GO:0019706">
    <property type="term" value="F:protein-cysteine S-palmitoyltransferase activity"/>
    <property type="evidence" value="ECO:0007669"/>
    <property type="project" value="UniProtKB-EC"/>
</dbReference>
<comment type="subcellular location">
    <subcellularLocation>
        <location evidence="1">Membrane</location>
        <topology evidence="1">Multi-pass membrane protein</topology>
    </subcellularLocation>
</comment>
<dbReference type="InterPro" id="IPR001594">
    <property type="entry name" value="Palmitoyltrfase_DHHC"/>
</dbReference>
<evidence type="ECO:0000313" key="13">
    <source>
        <dbReference type="EMBL" id="EMC97895.1"/>
    </source>
</evidence>
<feature type="compositionally biased region" description="Basic residues" evidence="11">
    <location>
        <begin position="568"/>
        <end position="577"/>
    </location>
</feature>
<gene>
    <name evidence="13" type="ORF">BAUCODRAFT_407089</name>
</gene>
<feature type="compositionally biased region" description="Polar residues" evidence="11">
    <location>
        <begin position="500"/>
        <end position="511"/>
    </location>
</feature>
<protein>
    <recommendedName>
        <fullName evidence="10">Palmitoyltransferase</fullName>
        <ecNumber evidence="10">2.3.1.225</ecNumber>
    </recommendedName>
</protein>
<feature type="domain" description="Palmitoyltransferase DHHC" evidence="12">
    <location>
        <begin position="160"/>
        <end position="286"/>
    </location>
</feature>
<dbReference type="RefSeq" id="XP_007674784.1">
    <property type="nucleotide sequence ID" value="XM_007676594.1"/>
</dbReference>
<name>M2NFX2_BAUPA</name>
<dbReference type="KEGG" id="bcom:BAUCODRAFT_407089"/>
<dbReference type="Proteomes" id="UP000011761">
    <property type="component" value="Unassembled WGS sequence"/>
</dbReference>
<evidence type="ECO:0000313" key="14">
    <source>
        <dbReference type="Proteomes" id="UP000011761"/>
    </source>
</evidence>
<dbReference type="GeneID" id="19114015"/>
<dbReference type="EMBL" id="KB445553">
    <property type="protein sequence ID" value="EMC97895.1"/>
    <property type="molecule type" value="Genomic_DNA"/>
</dbReference>
<dbReference type="OrthoDB" id="302728at2759"/>
<evidence type="ECO:0000256" key="1">
    <source>
        <dbReference type="ARBA" id="ARBA00004141"/>
    </source>
</evidence>
<evidence type="ECO:0000256" key="10">
    <source>
        <dbReference type="RuleBase" id="RU079119"/>
    </source>
</evidence>
<dbReference type="eggNOG" id="KOG1315">
    <property type="taxonomic scope" value="Eukaryota"/>
</dbReference>
<feature type="transmembrane region" description="Helical" evidence="10">
    <location>
        <begin position="208"/>
        <end position="229"/>
    </location>
</feature>
<evidence type="ECO:0000256" key="6">
    <source>
        <dbReference type="ARBA" id="ARBA00023139"/>
    </source>
</evidence>
<evidence type="ECO:0000259" key="12">
    <source>
        <dbReference type="Pfam" id="PF01529"/>
    </source>
</evidence>
<feature type="compositionally biased region" description="Polar residues" evidence="11">
    <location>
        <begin position="344"/>
        <end position="367"/>
    </location>
</feature>
<comment type="catalytic activity">
    <reaction evidence="9 10">
        <text>L-cysteinyl-[protein] + hexadecanoyl-CoA = S-hexadecanoyl-L-cysteinyl-[protein] + CoA</text>
        <dbReference type="Rhea" id="RHEA:36683"/>
        <dbReference type="Rhea" id="RHEA-COMP:10131"/>
        <dbReference type="Rhea" id="RHEA-COMP:11032"/>
        <dbReference type="ChEBI" id="CHEBI:29950"/>
        <dbReference type="ChEBI" id="CHEBI:57287"/>
        <dbReference type="ChEBI" id="CHEBI:57379"/>
        <dbReference type="ChEBI" id="CHEBI:74151"/>
        <dbReference type="EC" id="2.3.1.225"/>
    </reaction>
</comment>
<accession>M2NFX2</accession>
<comment type="domain">
    <text evidence="10">The DHHC domain is required for palmitoyltransferase activity.</text>
</comment>
<organism evidence="13 14">
    <name type="scientific">Baudoinia panamericana (strain UAMH 10762)</name>
    <name type="common">Angels' share fungus</name>
    <name type="synonym">Baudoinia compniacensis (strain UAMH 10762)</name>
    <dbReference type="NCBI Taxonomy" id="717646"/>
    <lineage>
        <taxon>Eukaryota</taxon>
        <taxon>Fungi</taxon>
        <taxon>Dikarya</taxon>
        <taxon>Ascomycota</taxon>
        <taxon>Pezizomycotina</taxon>
        <taxon>Dothideomycetes</taxon>
        <taxon>Dothideomycetidae</taxon>
        <taxon>Mycosphaerellales</taxon>
        <taxon>Teratosphaeriaceae</taxon>
        <taxon>Baudoinia</taxon>
    </lineage>
</organism>
<sequence length="577" mass="64652">MSRTSFTDFSDLPGTLGRPSPPHSPPRRKHWARRLERACCQTLAYIPLLFVYGLTTWAVWVEVTTSFLDTSLLGGASAPSWWNLLKAGAGAALWALANLSYTIAVFTSPGSTIDERRDASKSSGWRKGRGYDGLPTYADEADGEAQVPDGMTMVTAKSTGKPRYCKKCRTLKPDRAHHCSTCGRCVLKMDHHCPWLATCVGLRNYKPFLLFLIYTSLFCWVCFASSAVWVWSEIVDDVPLQEGMRVVNIILLAVLGGIIGLVLSAFTGWHLYLVFTGQTTIESLEKTRYLAPVRKTLEAQPGQTYVDHDMGVDGERGLTEQLKEIHANALPGILRAEEGEDTSRATTPTPSQLNHHTSSPAQRSLQRSYAAIEEQRERDRYAAYLDELDSEKLPNAFDLGWKRNVRHVFGENPLLWGLPLCNTSGDGWQWELSEKWLHSRDEVAGHRAQRQREDAVWDGQPRSFEPPATRRDFKWTPGQGFVNQAHNAMPLLNGHVRGTGSRSETELQMQSLDRRKTNGDDVDAYDTSSDEDVKQMYSHPQIQGTGNWNDVPDEFLSPKRSGATGQRSHSRGRRKGD</sequence>
<keyword evidence="6" id="KW-0564">Palmitate</keyword>
<feature type="region of interest" description="Disordered" evidence="11">
    <location>
        <begin position="1"/>
        <end position="28"/>
    </location>
</feature>
<evidence type="ECO:0000256" key="3">
    <source>
        <dbReference type="ARBA" id="ARBA00022692"/>
    </source>
</evidence>
<dbReference type="PANTHER" id="PTHR12246">
    <property type="entry name" value="PALMITOYLTRANSFERASE ZDHHC16"/>
    <property type="match status" value="1"/>
</dbReference>
<evidence type="ECO:0000256" key="9">
    <source>
        <dbReference type="ARBA" id="ARBA00048048"/>
    </source>
</evidence>
<feature type="compositionally biased region" description="Acidic residues" evidence="11">
    <location>
        <begin position="520"/>
        <end position="530"/>
    </location>
</feature>
<feature type="region of interest" description="Disordered" evidence="11">
    <location>
        <begin position="493"/>
        <end position="577"/>
    </location>
</feature>
<feature type="transmembrane region" description="Helical" evidence="10">
    <location>
        <begin position="43"/>
        <end position="61"/>
    </location>
</feature>
<dbReference type="HOGENOM" id="CLU_024136_0_1_1"/>
<comment type="similarity">
    <text evidence="10">Belongs to the DHHC palmitoyltransferase family.</text>
</comment>
<dbReference type="GO" id="GO:0016020">
    <property type="term" value="C:membrane"/>
    <property type="evidence" value="ECO:0007669"/>
    <property type="project" value="UniProtKB-SubCell"/>
</dbReference>
<evidence type="ECO:0000256" key="7">
    <source>
        <dbReference type="ARBA" id="ARBA00023288"/>
    </source>
</evidence>
<evidence type="ECO:0000256" key="4">
    <source>
        <dbReference type="ARBA" id="ARBA00022989"/>
    </source>
</evidence>
<dbReference type="AlphaFoldDB" id="M2NFX2"/>
<keyword evidence="4 10" id="KW-1133">Transmembrane helix</keyword>
<feature type="transmembrane region" description="Helical" evidence="10">
    <location>
        <begin position="249"/>
        <end position="275"/>
    </location>
</feature>
<keyword evidence="5 10" id="KW-0472">Membrane</keyword>
<keyword evidence="8 10" id="KW-0012">Acyltransferase</keyword>
<dbReference type="PROSITE" id="PS50216">
    <property type="entry name" value="DHHC"/>
    <property type="match status" value="1"/>
</dbReference>
<evidence type="ECO:0000256" key="2">
    <source>
        <dbReference type="ARBA" id="ARBA00022679"/>
    </source>
</evidence>
<dbReference type="Pfam" id="PF01529">
    <property type="entry name" value="DHHC"/>
    <property type="match status" value="1"/>
</dbReference>
<dbReference type="OMA" id="GEFRFCK"/>
<keyword evidence="7" id="KW-0449">Lipoprotein</keyword>
<feature type="region of interest" description="Disordered" evidence="11">
    <location>
        <begin position="340"/>
        <end position="367"/>
    </location>
</feature>
<evidence type="ECO:0000256" key="8">
    <source>
        <dbReference type="ARBA" id="ARBA00023315"/>
    </source>
</evidence>
<feature type="region of interest" description="Disordered" evidence="11">
    <location>
        <begin position="449"/>
        <end position="474"/>
    </location>
</feature>
<evidence type="ECO:0000256" key="11">
    <source>
        <dbReference type="SAM" id="MobiDB-lite"/>
    </source>
</evidence>
<reference evidence="13 14" key="1">
    <citation type="journal article" date="2012" name="PLoS Pathog.">
        <title>Diverse lifestyles and strategies of plant pathogenesis encoded in the genomes of eighteen Dothideomycetes fungi.</title>
        <authorList>
            <person name="Ohm R.A."/>
            <person name="Feau N."/>
            <person name="Henrissat B."/>
            <person name="Schoch C.L."/>
            <person name="Horwitz B.A."/>
            <person name="Barry K.W."/>
            <person name="Condon B.J."/>
            <person name="Copeland A.C."/>
            <person name="Dhillon B."/>
            <person name="Glaser F."/>
            <person name="Hesse C.N."/>
            <person name="Kosti I."/>
            <person name="LaButti K."/>
            <person name="Lindquist E.A."/>
            <person name="Lucas S."/>
            <person name="Salamov A.A."/>
            <person name="Bradshaw R.E."/>
            <person name="Ciuffetti L."/>
            <person name="Hamelin R.C."/>
            <person name="Kema G.H.J."/>
            <person name="Lawrence C."/>
            <person name="Scott J.A."/>
            <person name="Spatafora J.W."/>
            <person name="Turgeon B.G."/>
            <person name="de Wit P.J.G.M."/>
            <person name="Zhong S."/>
            <person name="Goodwin S.B."/>
            <person name="Grigoriev I.V."/>
        </authorList>
    </citation>
    <scope>NUCLEOTIDE SEQUENCE [LARGE SCALE GENOMIC DNA]</scope>
    <source>
        <strain evidence="13 14">UAMH 10762</strain>
    </source>
</reference>
<dbReference type="STRING" id="717646.M2NFX2"/>
<feature type="transmembrane region" description="Helical" evidence="10">
    <location>
        <begin position="81"/>
        <end position="107"/>
    </location>
</feature>
<dbReference type="EC" id="2.3.1.225" evidence="10"/>
<evidence type="ECO:0000256" key="5">
    <source>
        <dbReference type="ARBA" id="ARBA00023136"/>
    </source>
</evidence>
<proteinExistence type="inferred from homology"/>
<keyword evidence="3 10" id="KW-0812">Transmembrane</keyword>